<dbReference type="Gene3D" id="3.10.310.30">
    <property type="match status" value="1"/>
</dbReference>
<protein>
    <recommendedName>
        <fullName evidence="1">DHHA1 domain-containing protein</fullName>
    </recommendedName>
</protein>
<organism evidence="2 3">
    <name type="scientific">Candidatus Niyogibacteria bacterium RIFCSPLOWO2_12_FULL_41_13</name>
    <dbReference type="NCBI Taxonomy" id="1801726"/>
    <lineage>
        <taxon>Bacteria</taxon>
        <taxon>Candidatus Niyogiibacteriota</taxon>
    </lineage>
</organism>
<dbReference type="PANTHER" id="PTHR46922">
    <property type="entry name" value="DHHA1 DOMAIN PROTEIN"/>
    <property type="match status" value="1"/>
</dbReference>
<feature type="domain" description="DHHA1" evidence="1">
    <location>
        <begin position="218"/>
        <end position="268"/>
    </location>
</feature>
<dbReference type="GO" id="GO:0003676">
    <property type="term" value="F:nucleic acid binding"/>
    <property type="evidence" value="ECO:0007669"/>
    <property type="project" value="InterPro"/>
</dbReference>
<reference evidence="2 3" key="1">
    <citation type="journal article" date="2016" name="Nat. Commun.">
        <title>Thousands of microbial genomes shed light on interconnected biogeochemical processes in an aquifer system.</title>
        <authorList>
            <person name="Anantharaman K."/>
            <person name="Brown C.T."/>
            <person name="Hug L.A."/>
            <person name="Sharon I."/>
            <person name="Castelle C.J."/>
            <person name="Probst A.J."/>
            <person name="Thomas B.C."/>
            <person name="Singh A."/>
            <person name="Wilkins M.J."/>
            <person name="Karaoz U."/>
            <person name="Brodie E.L."/>
            <person name="Williams K.H."/>
            <person name="Hubbard S.S."/>
            <person name="Banfield J.F."/>
        </authorList>
    </citation>
    <scope>NUCLEOTIDE SEQUENCE [LARGE SCALE GENOMIC DNA]</scope>
</reference>
<comment type="caution">
    <text evidence="2">The sequence shown here is derived from an EMBL/GenBank/DDBJ whole genome shotgun (WGS) entry which is preliminary data.</text>
</comment>
<dbReference type="Pfam" id="PF02272">
    <property type="entry name" value="DHHA1"/>
    <property type="match status" value="1"/>
</dbReference>
<sequence length="277" mass="31819">MKSIVVLYHKDCLDGFSAAWAAYKKFNGKAKYIGVEHRSIPPKLENKEIYFVDFCYKEPEMKKLLEKNQKVVVIDHHQSQKSLIKKLISEHSYDLNHSGAVLTWKYFHPGKPVPKLLLYIEDNDLWKFKLGKTREIISVLALYDFNFSVWNKLEKDLENAKKRQKYIGDGKLLLKYQAKIIADIAKKAYRVVFKKHRSLAVNSSSSLLHSELGNALVKKGYPIGIVWYQIKNRIKVSLRSDGKTDVAKLAEKYGGGGHKAAAGFSFKVGKKFPWKQI</sequence>
<accession>A0A1G2F287</accession>
<proteinExistence type="predicted"/>
<dbReference type="PANTHER" id="PTHR46922:SF4">
    <property type="entry name" value="DHHA1 DOMAIN PROTEIN"/>
    <property type="match status" value="1"/>
</dbReference>
<name>A0A1G2F287_9BACT</name>
<gene>
    <name evidence="2" type="ORF">A3H02_01700</name>
</gene>
<dbReference type="InterPro" id="IPR003156">
    <property type="entry name" value="DHHA1_dom"/>
</dbReference>
<evidence type="ECO:0000313" key="3">
    <source>
        <dbReference type="Proteomes" id="UP000176787"/>
    </source>
</evidence>
<evidence type="ECO:0000313" key="2">
    <source>
        <dbReference type="EMBL" id="OGZ31760.1"/>
    </source>
</evidence>
<dbReference type="AlphaFoldDB" id="A0A1G2F287"/>
<dbReference type="Proteomes" id="UP000176787">
    <property type="component" value="Unassembled WGS sequence"/>
</dbReference>
<dbReference type="SUPFAM" id="SSF64182">
    <property type="entry name" value="DHH phosphoesterases"/>
    <property type="match status" value="1"/>
</dbReference>
<dbReference type="EMBL" id="MHMS01000022">
    <property type="protein sequence ID" value="OGZ31760.1"/>
    <property type="molecule type" value="Genomic_DNA"/>
</dbReference>
<dbReference type="STRING" id="1801726.A3H02_01700"/>
<evidence type="ECO:0000259" key="1">
    <source>
        <dbReference type="Pfam" id="PF02272"/>
    </source>
</evidence>
<dbReference type="InterPro" id="IPR038763">
    <property type="entry name" value="DHH_sf"/>
</dbReference>